<feature type="region of interest" description="Disordered" evidence="1">
    <location>
        <begin position="69"/>
        <end position="109"/>
    </location>
</feature>
<sequence length="109" mass="11568">MPMAGGVAAGRGRRRRYWPRRFASAKRAWPQPAAPVAVGCRIDPPLSSSFALGLGGVVDFQDEVIEAIRNPPESHSDSLEISVGSDLSPTKAPSPILSRSGELESFVAP</sequence>
<name>A0AAE1XY44_9LAMI</name>
<dbReference type="Proteomes" id="UP001293254">
    <property type="component" value="Unassembled WGS sequence"/>
</dbReference>
<reference evidence="2" key="2">
    <citation type="journal article" date="2024" name="Plant">
        <title>Genomic evolution and insights into agronomic trait innovations of Sesamum species.</title>
        <authorList>
            <person name="Miao H."/>
            <person name="Wang L."/>
            <person name="Qu L."/>
            <person name="Liu H."/>
            <person name="Sun Y."/>
            <person name="Le M."/>
            <person name="Wang Q."/>
            <person name="Wei S."/>
            <person name="Zheng Y."/>
            <person name="Lin W."/>
            <person name="Duan Y."/>
            <person name="Cao H."/>
            <person name="Xiong S."/>
            <person name="Wang X."/>
            <person name="Wei L."/>
            <person name="Li C."/>
            <person name="Ma Q."/>
            <person name="Ju M."/>
            <person name="Zhao R."/>
            <person name="Li G."/>
            <person name="Mu C."/>
            <person name="Tian Q."/>
            <person name="Mei H."/>
            <person name="Zhang T."/>
            <person name="Gao T."/>
            <person name="Zhang H."/>
        </authorList>
    </citation>
    <scope>NUCLEOTIDE SEQUENCE</scope>
    <source>
        <strain evidence="2">3651</strain>
    </source>
</reference>
<gene>
    <name evidence="2" type="ORF">Salat_2436300</name>
</gene>
<dbReference type="EMBL" id="JACGWO010000009">
    <property type="protein sequence ID" value="KAK4420233.1"/>
    <property type="molecule type" value="Genomic_DNA"/>
</dbReference>
<protein>
    <submittedName>
        <fullName evidence="2">Uncharacterized protein</fullName>
    </submittedName>
</protein>
<organism evidence="2 3">
    <name type="scientific">Sesamum alatum</name>
    <dbReference type="NCBI Taxonomy" id="300844"/>
    <lineage>
        <taxon>Eukaryota</taxon>
        <taxon>Viridiplantae</taxon>
        <taxon>Streptophyta</taxon>
        <taxon>Embryophyta</taxon>
        <taxon>Tracheophyta</taxon>
        <taxon>Spermatophyta</taxon>
        <taxon>Magnoliopsida</taxon>
        <taxon>eudicotyledons</taxon>
        <taxon>Gunneridae</taxon>
        <taxon>Pentapetalae</taxon>
        <taxon>asterids</taxon>
        <taxon>lamiids</taxon>
        <taxon>Lamiales</taxon>
        <taxon>Pedaliaceae</taxon>
        <taxon>Sesamum</taxon>
    </lineage>
</organism>
<accession>A0AAE1XY44</accession>
<evidence type="ECO:0000256" key="1">
    <source>
        <dbReference type="SAM" id="MobiDB-lite"/>
    </source>
</evidence>
<reference evidence="2" key="1">
    <citation type="submission" date="2020-06" db="EMBL/GenBank/DDBJ databases">
        <authorList>
            <person name="Li T."/>
            <person name="Hu X."/>
            <person name="Zhang T."/>
            <person name="Song X."/>
            <person name="Zhang H."/>
            <person name="Dai N."/>
            <person name="Sheng W."/>
            <person name="Hou X."/>
            <person name="Wei L."/>
        </authorList>
    </citation>
    <scope>NUCLEOTIDE SEQUENCE</scope>
    <source>
        <strain evidence="2">3651</strain>
        <tissue evidence="2">Leaf</tissue>
    </source>
</reference>
<evidence type="ECO:0000313" key="3">
    <source>
        <dbReference type="Proteomes" id="UP001293254"/>
    </source>
</evidence>
<proteinExistence type="predicted"/>
<dbReference type="AlphaFoldDB" id="A0AAE1XY44"/>
<comment type="caution">
    <text evidence="2">The sequence shown here is derived from an EMBL/GenBank/DDBJ whole genome shotgun (WGS) entry which is preliminary data.</text>
</comment>
<keyword evidence="3" id="KW-1185">Reference proteome</keyword>
<evidence type="ECO:0000313" key="2">
    <source>
        <dbReference type="EMBL" id="KAK4420233.1"/>
    </source>
</evidence>